<keyword evidence="1" id="KW-0695">RNA-directed DNA polymerase</keyword>
<name>A0ACC3YCK1_COLTU</name>
<keyword evidence="2" id="KW-1185">Reference proteome</keyword>
<proteinExistence type="predicted"/>
<accession>A0ACC3YCK1</accession>
<organism evidence="1 2">
    <name type="scientific">Colletotrichum truncatum</name>
    <name type="common">Anthracnose fungus</name>
    <name type="synonym">Colletotrichum capsici</name>
    <dbReference type="NCBI Taxonomy" id="5467"/>
    <lineage>
        <taxon>Eukaryota</taxon>
        <taxon>Fungi</taxon>
        <taxon>Dikarya</taxon>
        <taxon>Ascomycota</taxon>
        <taxon>Pezizomycotina</taxon>
        <taxon>Sordariomycetes</taxon>
        <taxon>Hypocreomycetidae</taxon>
        <taxon>Glomerellales</taxon>
        <taxon>Glomerellaceae</taxon>
        <taxon>Colletotrichum</taxon>
        <taxon>Colletotrichum truncatum species complex</taxon>
    </lineage>
</organism>
<protein>
    <submittedName>
        <fullName evidence="1">Reverse transcriptase</fullName>
    </submittedName>
</protein>
<comment type="caution">
    <text evidence="1">The sequence shown here is derived from an EMBL/GenBank/DDBJ whole genome shotgun (WGS) entry which is preliminary data.</text>
</comment>
<dbReference type="EMBL" id="VUJX02000016">
    <property type="protein sequence ID" value="KAL0929569.1"/>
    <property type="molecule type" value="Genomic_DNA"/>
</dbReference>
<sequence length="50" mass="5736">MLQCTKTQRSNISFYLWGKSATDDDKWTPNMQAVRATIRFALATGRLDAR</sequence>
<evidence type="ECO:0000313" key="1">
    <source>
        <dbReference type="EMBL" id="KAL0929569.1"/>
    </source>
</evidence>
<reference evidence="1 2" key="1">
    <citation type="journal article" date="2020" name="Phytopathology">
        <title>Genome Sequence Resources of Colletotrichum truncatum, C. plurivorum, C. musicola, and C. sojae: Four Species Pathogenic to Soybean (Glycine max).</title>
        <authorList>
            <person name="Rogerio F."/>
            <person name="Boufleur T.R."/>
            <person name="Ciampi-Guillardi M."/>
            <person name="Sukno S.A."/>
            <person name="Thon M.R."/>
            <person name="Massola Junior N.S."/>
            <person name="Baroncelli R."/>
        </authorList>
    </citation>
    <scope>NUCLEOTIDE SEQUENCE [LARGE SCALE GENOMIC DNA]</scope>
    <source>
        <strain evidence="1 2">CMES1059</strain>
    </source>
</reference>
<keyword evidence="1" id="KW-0548">Nucleotidyltransferase</keyword>
<evidence type="ECO:0000313" key="2">
    <source>
        <dbReference type="Proteomes" id="UP000805649"/>
    </source>
</evidence>
<dbReference type="Proteomes" id="UP000805649">
    <property type="component" value="Unassembled WGS sequence"/>
</dbReference>
<gene>
    <name evidence="1" type="ORF">CTRU02_215468</name>
</gene>
<keyword evidence="1" id="KW-0808">Transferase</keyword>